<reference evidence="1 2" key="1">
    <citation type="submission" date="2019-02" db="EMBL/GenBank/DDBJ databases">
        <authorList>
            <person name="Lehtovirta-Morley E L."/>
        </authorList>
    </citation>
    <scope>NUCLEOTIDE SEQUENCE [LARGE SCALE GENOMIC DNA]</scope>
    <source>
        <strain evidence="1">NFRAN1</strain>
    </source>
</reference>
<gene>
    <name evidence="1" type="ORF">NFRAN_1503</name>
</gene>
<organism evidence="1 2">
    <name type="scientific">Candidatus Nitrosocosmicus franklandianus</name>
    <dbReference type="NCBI Taxonomy" id="1798806"/>
    <lineage>
        <taxon>Archaea</taxon>
        <taxon>Nitrososphaerota</taxon>
        <taxon>Nitrososphaeria</taxon>
        <taxon>Nitrososphaerales</taxon>
        <taxon>Nitrososphaeraceae</taxon>
        <taxon>Candidatus Nitrosocosmicus</taxon>
    </lineage>
</organism>
<sequence>MSNIYPVNYIVCSSHKDGVEVKKAKFIKPPSETRSINYTLMQ</sequence>
<keyword evidence="2" id="KW-1185">Reference proteome</keyword>
<proteinExistence type="predicted"/>
<dbReference type="EMBL" id="LR216287">
    <property type="protein sequence ID" value="VFJ13825.1"/>
    <property type="molecule type" value="Genomic_DNA"/>
</dbReference>
<protein>
    <submittedName>
        <fullName evidence="1">Uncharacterized protein</fullName>
    </submittedName>
</protein>
<dbReference type="Proteomes" id="UP000294299">
    <property type="component" value="Chromosome NFRAN"/>
</dbReference>
<name>A0A484ICR4_9ARCH</name>
<evidence type="ECO:0000313" key="1">
    <source>
        <dbReference type="EMBL" id="VFJ13825.1"/>
    </source>
</evidence>
<accession>A0A484ICR4</accession>
<dbReference type="AlphaFoldDB" id="A0A484ICR4"/>
<dbReference type="KEGG" id="nfn:NFRAN_1503"/>
<evidence type="ECO:0000313" key="2">
    <source>
        <dbReference type="Proteomes" id="UP000294299"/>
    </source>
</evidence>